<evidence type="ECO:0000256" key="1">
    <source>
        <dbReference type="ARBA" id="ARBA00022723"/>
    </source>
</evidence>
<evidence type="ECO:0000313" key="7">
    <source>
        <dbReference type="EMBL" id="KAE8361504.1"/>
    </source>
</evidence>
<evidence type="ECO:0000259" key="6">
    <source>
        <dbReference type="Pfam" id="PF00694"/>
    </source>
</evidence>
<feature type="domain" description="Aconitase/3-isopropylmalate dehydratase large subunit alpha/beta/alpha" evidence="5">
    <location>
        <begin position="274"/>
        <end position="389"/>
    </location>
</feature>
<dbReference type="GO" id="GO:0016829">
    <property type="term" value="F:lyase activity"/>
    <property type="evidence" value="ECO:0007669"/>
    <property type="project" value="UniProtKB-KW"/>
</dbReference>
<feature type="domain" description="Aconitase/3-isopropylmalate dehydratase large subunit alpha/beta/alpha" evidence="5">
    <location>
        <begin position="103"/>
        <end position="269"/>
    </location>
</feature>
<dbReference type="OrthoDB" id="419183at2759"/>
<dbReference type="Gene3D" id="3.30.499.10">
    <property type="entry name" value="Aconitase, domain 3"/>
    <property type="match status" value="2"/>
</dbReference>
<evidence type="ECO:0000313" key="8">
    <source>
        <dbReference type="Proteomes" id="UP000326268"/>
    </source>
</evidence>
<dbReference type="InterPro" id="IPR050067">
    <property type="entry name" value="IPM_dehydratase_rel_enz"/>
</dbReference>
<dbReference type="GO" id="GO:0170038">
    <property type="term" value="P:proteinogenic amino acid biosynthetic process"/>
    <property type="evidence" value="ECO:0007669"/>
    <property type="project" value="UniProtKB-ARBA"/>
</dbReference>
<evidence type="ECO:0000256" key="4">
    <source>
        <dbReference type="ARBA" id="ARBA00023239"/>
    </source>
</evidence>
<sequence length="602" mass="66200">MTVVGMIFAQHLVGTATPAELRAGTVVHVGLDCILLSELSWQEMARVYENDLRSPGIWRNDRFWLVADHVVYPAAAKISNMQDLIDRAEKGKSEFKIAEYQGLNYTIIYTEFVIGADSYMCSGGAVGCLAIGLGGIDVLMGLMLGETWFKIPESILMEFQGCPAPGIFATERIVEFGGEDTQFLSCDAHFMICNMATEFGAISGIFVSDKDTREFISKRKLKRYQRHSIYFRPDNDALYAGKYITDLSMVEPIIALYTSPDNVVALSKKSGMLLDGVFIGAYTTTEEQLVLAALVSKVGLKKGLQLVPGKCHYVPGSFRQARIHGCFRTLCQGRIYKRASGISYCLGLSVDPAGEGETWLSSQNRDFQNRMGNGLFGHLSSAVVCASSSFSMSPTITNLKSTQQSILVNIKDRLLQKIVGPGLLPVIKSHIVRLEDFVDTDALTPGPTLTSCVADEDFGKVQSGQQVVVAGHAFGCGSSREVAVSTLKDKLPSTDGLRNLKLGVGIEAVIARSFAFIFNKNMRTLGLLRFIISDNTFYKPFSDRDKIPIDIKSEIIVVKGKRFTFELSNIEKELIIRKGVVEGYKLLEANLWKQLTSANTLP</sequence>
<dbReference type="GeneID" id="43655252"/>
<dbReference type="InterPro" id="IPR015928">
    <property type="entry name" value="Aconitase/3IPM_dehydase_swvl"/>
</dbReference>
<evidence type="ECO:0000256" key="2">
    <source>
        <dbReference type="ARBA" id="ARBA00023004"/>
    </source>
</evidence>
<dbReference type="AlphaFoldDB" id="A0A5N6ZV64"/>
<accession>A0A5N6ZV64</accession>
<dbReference type="PANTHER" id="PTHR43822:SF2">
    <property type="entry name" value="HOMOACONITASE, MITOCHONDRIAL"/>
    <property type="match status" value="1"/>
</dbReference>
<dbReference type="Proteomes" id="UP000326268">
    <property type="component" value="Unassembled WGS sequence"/>
</dbReference>
<dbReference type="Gene3D" id="3.20.19.10">
    <property type="entry name" value="Aconitase, domain 4"/>
    <property type="match status" value="1"/>
</dbReference>
<feature type="domain" description="Aconitase A/isopropylmalate dehydratase small subunit swivel" evidence="6">
    <location>
        <begin position="461"/>
        <end position="529"/>
    </location>
</feature>
<dbReference type="SUPFAM" id="SSF52016">
    <property type="entry name" value="LeuD/IlvD-like"/>
    <property type="match status" value="1"/>
</dbReference>
<protein>
    <recommendedName>
        <fullName evidence="9">Aconitase/3-isopropylmalate dehydratase large subunit alpha/beta/alpha domain-containing protein</fullName>
    </recommendedName>
</protein>
<dbReference type="InterPro" id="IPR000573">
    <property type="entry name" value="AconitaseA/IPMdHydase_ssu_swvl"/>
</dbReference>
<dbReference type="PANTHER" id="PTHR43822">
    <property type="entry name" value="HOMOACONITASE, MITOCHONDRIAL-RELATED"/>
    <property type="match status" value="1"/>
</dbReference>
<evidence type="ECO:0008006" key="9">
    <source>
        <dbReference type="Google" id="ProtNLM"/>
    </source>
</evidence>
<evidence type="ECO:0000259" key="5">
    <source>
        <dbReference type="Pfam" id="PF00330"/>
    </source>
</evidence>
<proteinExistence type="predicted"/>
<keyword evidence="4" id="KW-0456">Lyase</keyword>
<gene>
    <name evidence="7" type="ORF">BDV27DRAFT_147772</name>
</gene>
<keyword evidence="1" id="KW-0479">Metal-binding</keyword>
<dbReference type="Pfam" id="PF00330">
    <property type="entry name" value="Aconitase"/>
    <property type="match status" value="2"/>
</dbReference>
<dbReference type="SUPFAM" id="SSF53732">
    <property type="entry name" value="Aconitase iron-sulfur domain"/>
    <property type="match status" value="1"/>
</dbReference>
<keyword evidence="3" id="KW-0411">Iron-sulfur</keyword>
<reference evidence="7 8" key="1">
    <citation type="submission" date="2019-04" db="EMBL/GenBank/DDBJ databases">
        <title>Friends and foes A comparative genomics studyof 23 Aspergillus species from section Flavi.</title>
        <authorList>
            <consortium name="DOE Joint Genome Institute"/>
            <person name="Kjaerbolling I."/>
            <person name="Vesth T."/>
            <person name="Frisvad J.C."/>
            <person name="Nybo J.L."/>
            <person name="Theobald S."/>
            <person name="Kildgaard S."/>
            <person name="Isbrandt T."/>
            <person name="Kuo A."/>
            <person name="Sato A."/>
            <person name="Lyhne E.K."/>
            <person name="Kogle M.E."/>
            <person name="Wiebenga A."/>
            <person name="Kun R.S."/>
            <person name="Lubbers R.J."/>
            <person name="Makela M.R."/>
            <person name="Barry K."/>
            <person name="Chovatia M."/>
            <person name="Clum A."/>
            <person name="Daum C."/>
            <person name="Haridas S."/>
            <person name="He G."/>
            <person name="LaButti K."/>
            <person name="Lipzen A."/>
            <person name="Mondo S."/>
            <person name="Riley R."/>
            <person name="Salamov A."/>
            <person name="Simmons B.A."/>
            <person name="Magnuson J.K."/>
            <person name="Henrissat B."/>
            <person name="Mortensen U.H."/>
            <person name="Larsen T.O."/>
            <person name="Devries R.P."/>
            <person name="Grigoriev I.V."/>
            <person name="Machida M."/>
            <person name="Baker S.E."/>
            <person name="Andersen M.R."/>
        </authorList>
    </citation>
    <scope>NUCLEOTIDE SEQUENCE [LARGE SCALE GENOMIC DNA]</scope>
    <source>
        <strain evidence="7 8">CBS 763.97</strain>
    </source>
</reference>
<dbReference type="GO" id="GO:0051536">
    <property type="term" value="F:iron-sulfur cluster binding"/>
    <property type="evidence" value="ECO:0007669"/>
    <property type="project" value="UniProtKB-KW"/>
</dbReference>
<keyword evidence="8" id="KW-1185">Reference proteome</keyword>
<dbReference type="InterPro" id="IPR015931">
    <property type="entry name" value="Acnase/IPM_dHydase_lsu_aba_1/3"/>
</dbReference>
<dbReference type="GO" id="GO:0046872">
    <property type="term" value="F:metal ion binding"/>
    <property type="evidence" value="ECO:0007669"/>
    <property type="project" value="UniProtKB-KW"/>
</dbReference>
<dbReference type="EMBL" id="ML737733">
    <property type="protein sequence ID" value="KAE8361504.1"/>
    <property type="molecule type" value="Genomic_DNA"/>
</dbReference>
<dbReference type="InterPro" id="IPR001030">
    <property type="entry name" value="Acoase/IPM_deHydtase_lsu_aba"/>
</dbReference>
<dbReference type="GO" id="GO:0170034">
    <property type="term" value="P:L-amino acid biosynthetic process"/>
    <property type="evidence" value="ECO:0007669"/>
    <property type="project" value="UniProtKB-ARBA"/>
</dbReference>
<dbReference type="RefSeq" id="XP_031924585.1">
    <property type="nucleotide sequence ID" value="XM_032070806.1"/>
</dbReference>
<dbReference type="InterPro" id="IPR036008">
    <property type="entry name" value="Aconitase_4Fe-4S_dom"/>
</dbReference>
<keyword evidence="2" id="KW-0408">Iron</keyword>
<organism evidence="7 8">
    <name type="scientific">Aspergillus caelatus</name>
    <dbReference type="NCBI Taxonomy" id="61420"/>
    <lineage>
        <taxon>Eukaryota</taxon>
        <taxon>Fungi</taxon>
        <taxon>Dikarya</taxon>
        <taxon>Ascomycota</taxon>
        <taxon>Pezizomycotina</taxon>
        <taxon>Eurotiomycetes</taxon>
        <taxon>Eurotiomycetidae</taxon>
        <taxon>Eurotiales</taxon>
        <taxon>Aspergillaceae</taxon>
        <taxon>Aspergillus</taxon>
        <taxon>Aspergillus subgen. Circumdati</taxon>
    </lineage>
</organism>
<evidence type="ECO:0000256" key="3">
    <source>
        <dbReference type="ARBA" id="ARBA00023014"/>
    </source>
</evidence>
<dbReference type="Pfam" id="PF00694">
    <property type="entry name" value="Aconitase_C"/>
    <property type="match status" value="1"/>
</dbReference>
<name>A0A5N6ZV64_9EURO</name>